<evidence type="ECO:0000313" key="12">
    <source>
        <dbReference type="EMBL" id="WPC72342.1"/>
    </source>
</evidence>
<dbReference type="PROSITE" id="PS52040">
    <property type="entry name" value="TOPO_IIA"/>
    <property type="match status" value="1"/>
</dbReference>
<dbReference type="InterPro" id="IPR006691">
    <property type="entry name" value="GyrA/parC_rep"/>
</dbReference>
<evidence type="ECO:0000256" key="9">
    <source>
        <dbReference type="PROSITE-ProRule" id="PRU01384"/>
    </source>
</evidence>
<name>A0ABZ0Q7D6_9VIBR</name>
<evidence type="ECO:0000256" key="6">
    <source>
        <dbReference type="ARBA" id="ARBA00023125"/>
    </source>
</evidence>
<evidence type="ECO:0000256" key="8">
    <source>
        <dbReference type="HAMAP-Rule" id="MF_01897"/>
    </source>
</evidence>
<feature type="short sequence motif" description="GyrA-box" evidence="8">
    <location>
        <begin position="558"/>
        <end position="564"/>
    </location>
</feature>
<dbReference type="PANTHER" id="PTHR43493:SF5">
    <property type="entry name" value="DNA GYRASE SUBUNIT A, CHLOROPLASTIC_MITOCHONDRIAL"/>
    <property type="match status" value="1"/>
</dbReference>
<dbReference type="InterPro" id="IPR013760">
    <property type="entry name" value="Topo_IIA-like_dom_sf"/>
</dbReference>
<gene>
    <name evidence="8 12" type="primary">gyrA</name>
    <name evidence="12" type="ORF">R8Z52_09340</name>
</gene>
<dbReference type="NCBIfam" id="NF004044">
    <property type="entry name" value="PRK05561.1"/>
    <property type="match status" value="1"/>
</dbReference>
<dbReference type="InterPro" id="IPR050220">
    <property type="entry name" value="Type_II_DNA_Topoisomerases"/>
</dbReference>
<comment type="miscellaneous">
    <text evidence="8">Few gyrases are as efficient as E.coli at forming negative supercoils. Not all organisms have 2 type II topoisomerases; in organisms with a single type II topoisomerase this enzyme also has to decatenate newly replicated chromosomes.</text>
</comment>
<dbReference type="SMART" id="SM00434">
    <property type="entry name" value="TOP4c"/>
    <property type="match status" value="1"/>
</dbReference>
<dbReference type="NCBIfam" id="NF004043">
    <property type="entry name" value="PRK05560.1"/>
    <property type="match status" value="1"/>
</dbReference>
<dbReference type="SUPFAM" id="SSF101904">
    <property type="entry name" value="GyrA/ParC C-terminal domain-like"/>
    <property type="match status" value="1"/>
</dbReference>
<dbReference type="GO" id="GO:0003918">
    <property type="term" value="F:DNA topoisomerase type II (double strand cut, ATP-hydrolyzing) activity"/>
    <property type="evidence" value="ECO:0007669"/>
    <property type="project" value="UniProtKB-EC"/>
</dbReference>
<evidence type="ECO:0000256" key="7">
    <source>
        <dbReference type="ARBA" id="ARBA00023235"/>
    </source>
</evidence>
<comment type="similarity">
    <text evidence="2 8">Belongs to the type II topoisomerase GyrA/ParC subunit family.</text>
</comment>
<dbReference type="PANTHER" id="PTHR43493">
    <property type="entry name" value="DNA GYRASE/TOPOISOMERASE SUBUNIT A"/>
    <property type="match status" value="1"/>
</dbReference>
<keyword evidence="13" id="KW-1185">Reference proteome</keyword>
<keyword evidence="4 8" id="KW-0067">ATP-binding</keyword>
<dbReference type="SUPFAM" id="SSF56719">
    <property type="entry name" value="Type II DNA topoisomerase"/>
    <property type="match status" value="1"/>
</dbReference>
<evidence type="ECO:0000256" key="3">
    <source>
        <dbReference type="ARBA" id="ARBA00022741"/>
    </source>
</evidence>
<evidence type="ECO:0000256" key="4">
    <source>
        <dbReference type="ARBA" id="ARBA00022840"/>
    </source>
</evidence>
<feature type="domain" description="Topo IIA-type catalytic" evidence="11">
    <location>
        <begin position="34"/>
        <end position="531"/>
    </location>
</feature>
<dbReference type="Pfam" id="PF03989">
    <property type="entry name" value="DNA_gyraseA_C"/>
    <property type="match status" value="6"/>
</dbReference>
<dbReference type="Gene3D" id="2.120.10.90">
    <property type="entry name" value="DNA gyrase/topoisomerase IV, subunit A, C-terminal"/>
    <property type="match status" value="1"/>
</dbReference>
<dbReference type="Gene3D" id="3.30.1360.40">
    <property type="match status" value="1"/>
</dbReference>
<keyword evidence="5 8" id="KW-0799">Topoisomerase</keyword>
<comment type="catalytic activity">
    <reaction evidence="1 8 9">
        <text>ATP-dependent breakage, passage and rejoining of double-stranded DNA.</text>
        <dbReference type="EC" id="5.6.2.2"/>
    </reaction>
</comment>
<keyword evidence="8" id="KW-0963">Cytoplasm</keyword>
<dbReference type="Gene3D" id="3.90.199.10">
    <property type="entry name" value="Topoisomerase II, domain 5"/>
    <property type="match status" value="1"/>
</dbReference>
<dbReference type="HAMAP" id="MF_01897">
    <property type="entry name" value="GyrA"/>
    <property type="match status" value="1"/>
</dbReference>
<accession>A0ABZ0Q7D6</accession>
<keyword evidence="3 8" id="KW-0547">Nucleotide-binding</keyword>
<dbReference type="Gene3D" id="1.10.268.10">
    <property type="entry name" value="Topoisomerase, domain 3"/>
    <property type="match status" value="1"/>
</dbReference>
<keyword evidence="6 8" id="KW-0238">DNA-binding</keyword>
<comment type="function">
    <text evidence="8">A type II topoisomerase that negatively supercoils closed circular double-stranded (ds) DNA in an ATP-dependent manner to modulate DNA topology and maintain chromosomes in an underwound state. Negative supercoiling favors strand separation, and DNA replication, transcription, recombination and repair, all of which involve strand separation. Also able to catalyze the interconversion of other topological isomers of dsDNA rings, including catenanes and knotted rings. Type II topoisomerases break and join 2 DNA strands simultaneously in an ATP-dependent manner.</text>
</comment>
<reference evidence="12 13" key="1">
    <citation type="submission" date="2023-11" db="EMBL/GenBank/DDBJ databases">
        <title>Plant-associative lifestyle of Vibrio porteresiae and its evolutionary dynamics.</title>
        <authorList>
            <person name="Rameshkumar N."/>
            <person name="Kirti K."/>
        </authorList>
    </citation>
    <scope>NUCLEOTIDE SEQUENCE [LARGE SCALE GENOMIC DNA]</scope>
    <source>
        <strain evidence="12 13">MSSRF30</strain>
    </source>
</reference>
<dbReference type="Proteomes" id="UP001304071">
    <property type="component" value="Chromosome 1"/>
</dbReference>
<dbReference type="Pfam" id="PF00521">
    <property type="entry name" value="DNA_topoisoIV"/>
    <property type="match status" value="1"/>
</dbReference>
<evidence type="ECO:0000256" key="2">
    <source>
        <dbReference type="ARBA" id="ARBA00008263"/>
    </source>
</evidence>
<evidence type="ECO:0000256" key="5">
    <source>
        <dbReference type="ARBA" id="ARBA00023029"/>
    </source>
</evidence>
<comment type="subcellular location">
    <subcellularLocation>
        <location evidence="8">Cytoplasm</location>
    </subcellularLocation>
</comment>
<proteinExistence type="inferred from homology"/>
<protein>
    <recommendedName>
        <fullName evidence="8">DNA gyrase subunit A</fullName>
        <ecNumber evidence="8">5.6.2.2</ecNumber>
    </recommendedName>
</protein>
<feature type="active site" description="O-(5'-phospho-DNA)-tyrosine intermediate" evidence="8 9">
    <location>
        <position position="122"/>
    </location>
</feature>
<dbReference type="InterPro" id="IPR035516">
    <property type="entry name" value="Gyrase/topoIV_suA_C"/>
</dbReference>
<evidence type="ECO:0000259" key="11">
    <source>
        <dbReference type="PROSITE" id="PS52040"/>
    </source>
</evidence>
<dbReference type="CDD" id="cd00187">
    <property type="entry name" value="TOP4c"/>
    <property type="match status" value="1"/>
</dbReference>
<dbReference type="EC" id="5.6.2.2" evidence="8"/>
<evidence type="ECO:0000256" key="1">
    <source>
        <dbReference type="ARBA" id="ARBA00000185"/>
    </source>
</evidence>
<feature type="region of interest" description="Disordered" evidence="10">
    <location>
        <begin position="841"/>
        <end position="879"/>
    </location>
</feature>
<dbReference type="InterPro" id="IPR005743">
    <property type="entry name" value="GyrA"/>
</dbReference>
<sequence length="879" mass="98144">MSDLAKEITPINIEDELRGSYLDYAMSVIVGRALPDVRDGLKPVHRRVLFAMNVLGNDWNKPYKKSARVVGDVIGKYHPHGDTAVYDTIVRMAQPFSLRYMLVDGQGNFGSIDGDSAAAMRYTEVRMAKIAHELLADLDKETVDFVDNYDGTEQIPAVLPTRVPNLLVNGASGIAVGMATNIPPHNLTEVINGCLAYIDNEAITIDELMEFIPGPDFPTAAIISGRKGIIDAYKTGRGKVYMRSKAEIEADKHGKETIIVTEIPYQVNKARLIEKIAELVKDKKVEGISALRDESDKDGMRIVIECKRDAVGEVVLNNLYANTQLQTTFGINMVALNEGQPQLFNLKDMLKCFVNHRREVVTRRTIFELRKARDRAHILEGLALALANIDEIIELIRRAPTPAEAKQGLIARGWELGNVAAMLERTGEDARPEWLEPNFGIRDGHYYLTEQQAQAILDLRLHRLTGLEHEKILDEYKALLQQIEELLFILSSTERLMEVIREELEVIRDNYGDARRTEITAASHDIDLEELIAREDVVVTLSHEGYVKYQLLSDYEAQRRGGKGKSATRMKDEDYIERLLVANTHDNILCFSTRGKTYRLKVYQLPQATRTARGKPIVNILPLEANERITAILPVAEYSEDKYIFMATGDGTVKKTSLDQFANVRANGLIAVNLRDDDSLIGVDITDGNSDIMLFSKSGKVVRFNEQHVRGMGRTASGVRGMKLAEGDQVVSLIVPHSDGDILTVTENGYGKRTKLEEYPQKGRATQGVVSIKVSERNGSVVGAVQTTERDEFMMITNAGTLVRTRVAEVSQVGRNTQGVTLIRTSEEEQVVALQRIDEVEESDEELLDGESEVIETQDIIEESDDNDVASDSDEDEQE</sequence>
<dbReference type="InterPro" id="IPR013757">
    <property type="entry name" value="Topo_IIA_A_a_sf"/>
</dbReference>
<dbReference type="NCBIfam" id="TIGR01063">
    <property type="entry name" value="gyrA"/>
    <property type="match status" value="1"/>
</dbReference>
<evidence type="ECO:0000313" key="13">
    <source>
        <dbReference type="Proteomes" id="UP001304071"/>
    </source>
</evidence>
<evidence type="ECO:0000256" key="10">
    <source>
        <dbReference type="SAM" id="MobiDB-lite"/>
    </source>
</evidence>
<dbReference type="RefSeq" id="WP_261895924.1">
    <property type="nucleotide sequence ID" value="NZ_AP024895.1"/>
</dbReference>
<keyword evidence="7 8" id="KW-0413">Isomerase</keyword>
<dbReference type="InterPro" id="IPR013758">
    <property type="entry name" value="Topo_IIA_A/C_ab"/>
</dbReference>
<organism evidence="12 13">
    <name type="scientific">Vibrio porteresiae DSM 19223</name>
    <dbReference type="NCBI Taxonomy" id="1123496"/>
    <lineage>
        <taxon>Bacteria</taxon>
        <taxon>Pseudomonadati</taxon>
        <taxon>Pseudomonadota</taxon>
        <taxon>Gammaproteobacteria</taxon>
        <taxon>Vibrionales</taxon>
        <taxon>Vibrionaceae</taxon>
        <taxon>Vibrio</taxon>
    </lineage>
</organism>
<dbReference type="EMBL" id="CP138203">
    <property type="protein sequence ID" value="WPC72342.1"/>
    <property type="molecule type" value="Genomic_DNA"/>
</dbReference>
<dbReference type="InterPro" id="IPR002205">
    <property type="entry name" value="Topo_IIA_dom_A"/>
</dbReference>
<comment type="subunit">
    <text evidence="8">Heterotetramer, composed of two GyrA and two GyrB chains. In the heterotetramer, GyrA contains the active site tyrosine that forms a transient covalent intermediate with DNA, while GyrB binds cofactors and catalyzes ATP hydrolysis.</text>
</comment>